<evidence type="ECO:0000259" key="2">
    <source>
        <dbReference type="Pfam" id="PF00930"/>
    </source>
</evidence>
<dbReference type="Pfam" id="PF00930">
    <property type="entry name" value="DPPIV_N"/>
    <property type="match status" value="1"/>
</dbReference>
<feature type="chain" id="PRO_5002876166" evidence="1">
    <location>
        <begin position="18"/>
        <end position="462"/>
    </location>
</feature>
<dbReference type="InterPro" id="IPR050278">
    <property type="entry name" value="Serine_Prot_S9B/DPPIV"/>
</dbReference>
<protein>
    <submittedName>
        <fullName evidence="3">Dipeptidyl peptidase IV</fullName>
    </submittedName>
</protein>
<reference evidence="4" key="1">
    <citation type="journal article" date="2013" name="BMC Microbiol.">
        <title>Taxonomy and evolution of bacteriochlorophyll a-containing members of the OM60/NOR5 clade of marine gammaproteobacteria: description of Luminiphilus syltensis gen. nov., sp. nov., reclassification of Haliea rubra as Pseudohaliea rubra gen. nov., comb. nov., and emendation of Chromatocurvus halotolerans.</title>
        <authorList>
            <person name="Spring S."/>
            <person name="Riedel T."/>
            <person name="Sproer C."/>
            <person name="Yan S."/>
            <person name="Harder J."/>
            <person name="Fuchs B.M."/>
        </authorList>
    </citation>
    <scope>NUCLEOTIDE SEQUENCE [LARGE SCALE GENOMIC DNA]</scope>
    <source>
        <strain evidence="4">NOR51-B</strain>
    </source>
</reference>
<keyword evidence="4" id="KW-1185">Reference proteome</keyword>
<dbReference type="SUPFAM" id="SSF82171">
    <property type="entry name" value="DPP6 N-terminal domain-like"/>
    <property type="match status" value="1"/>
</dbReference>
<gene>
    <name evidence="3" type="ORF">NOR51B_919</name>
</gene>
<dbReference type="HOGENOM" id="CLU_591611_0_0_6"/>
<feature type="signal peptide" evidence="1">
    <location>
        <begin position="1"/>
        <end position="17"/>
    </location>
</feature>
<sequence length="462" mass="51844">MLGLSLLTVASAPSVFAATKDLTLDAIFTSNTFAADLPTAPRWLSSGDAFTYLETVAAGTVVRVMRVGDTEPELLLALADLPGLPTGFQATDVTWSEESGFALIKGVPGTTWEGYEEAAYYVWDPEREAAWPLVSARKKLRLVKMAPDGRSIGFVDGNNLYVVETASGDMRAITTDGGEDIFNGIFDYGSTEFGPRGAWFWSPDGRNIAFWRLDATSVPFYSMIDRLPGYPEVRRFHYPNTEQAHASYQVGVYALDTGKTRWLETGHDVDDYLPHLSWFPSSEGLFVQRLTRDHQILDVLRFDLSTTGAQRMVRDTQPTWLDVTLDMIPLSNEAFLWSSEKTGWRHIYLCRVDAGCDQLTDGDWSMDELLAVDPDGDWVYFYAKRDSLIDQHVYRVPLAGGAVEHVTDQPGWHVCRSLREQSGRWRRTLPPPRLRPCPWSALLALISAPSWKTPCPNWLTTR</sequence>
<dbReference type="Gene3D" id="2.140.10.30">
    <property type="entry name" value="Dipeptidylpeptidase IV, N-terminal domain"/>
    <property type="match status" value="1"/>
</dbReference>
<accession>B8KS43</accession>
<organism evidence="3 4">
    <name type="scientific">Luminiphilus syltensis NOR5-1B</name>
    <dbReference type="NCBI Taxonomy" id="565045"/>
    <lineage>
        <taxon>Bacteria</taxon>
        <taxon>Pseudomonadati</taxon>
        <taxon>Pseudomonadota</taxon>
        <taxon>Gammaproteobacteria</taxon>
        <taxon>Cellvibrionales</taxon>
        <taxon>Halieaceae</taxon>
        <taxon>Luminiphilus</taxon>
    </lineage>
</organism>
<feature type="domain" description="Dipeptidylpeptidase IV N-terminal" evidence="2">
    <location>
        <begin position="117"/>
        <end position="414"/>
    </location>
</feature>
<dbReference type="GO" id="GO:0006508">
    <property type="term" value="P:proteolysis"/>
    <property type="evidence" value="ECO:0007669"/>
    <property type="project" value="InterPro"/>
</dbReference>
<dbReference type="Proteomes" id="UP000004699">
    <property type="component" value="Unassembled WGS sequence"/>
</dbReference>
<keyword evidence="1" id="KW-0732">Signal</keyword>
<proteinExistence type="predicted"/>
<dbReference type="STRING" id="565045.NOR51B_919"/>
<dbReference type="GO" id="GO:0008239">
    <property type="term" value="F:dipeptidyl-peptidase activity"/>
    <property type="evidence" value="ECO:0007669"/>
    <property type="project" value="TreeGrafter"/>
</dbReference>
<evidence type="ECO:0000313" key="3">
    <source>
        <dbReference type="EMBL" id="EED34979.1"/>
    </source>
</evidence>
<dbReference type="PANTHER" id="PTHR11731:SF193">
    <property type="entry name" value="DIPEPTIDYL PEPTIDASE 9"/>
    <property type="match status" value="1"/>
</dbReference>
<dbReference type="EMBL" id="DS999411">
    <property type="protein sequence ID" value="EED34979.1"/>
    <property type="molecule type" value="Genomic_DNA"/>
</dbReference>
<dbReference type="eggNOG" id="COG0823">
    <property type="taxonomic scope" value="Bacteria"/>
</dbReference>
<evidence type="ECO:0000313" key="4">
    <source>
        <dbReference type="Proteomes" id="UP000004699"/>
    </source>
</evidence>
<dbReference type="PANTHER" id="PTHR11731">
    <property type="entry name" value="PROTEASE FAMILY S9B,C DIPEPTIDYL-PEPTIDASE IV-RELATED"/>
    <property type="match status" value="1"/>
</dbReference>
<dbReference type="InterPro" id="IPR002469">
    <property type="entry name" value="Peptidase_S9B_N"/>
</dbReference>
<name>B8KS43_9GAMM</name>
<evidence type="ECO:0000256" key="1">
    <source>
        <dbReference type="SAM" id="SignalP"/>
    </source>
</evidence>
<dbReference type="AlphaFoldDB" id="B8KS43"/>